<dbReference type="AlphaFoldDB" id="A0A482Y355"/>
<dbReference type="OrthoDB" id="33550at2157"/>
<organism evidence="2 3">
    <name type="scientific">Natrinema altunense</name>
    <dbReference type="NCBI Taxonomy" id="222984"/>
    <lineage>
        <taxon>Archaea</taxon>
        <taxon>Methanobacteriati</taxon>
        <taxon>Methanobacteriota</taxon>
        <taxon>Stenosarchaea group</taxon>
        <taxon>Halobacteria</taxon>
        <taxon>Halobacteriales</taxon>
        <taxon>Natrialbaceae</taxon>
        <taxon>Natrinema</taxon>
    </lineage>
</organism>
<dbReference type="SUPFAM" id="SSF53649">
    <property type="entry name" value="Alkaline phosphatase-like"/>
    <property type="match status" value="1"/>
</dbReference>
<evidence type="ECO:0000313" key="3">
    <source>
        <dbReference type="Proteomes" id="UP000292704"/>
    </source>
</evidence>
<protein>
    <submittedName>
        <fullName evidence="2">Alkaline phosphatase family protein</fullName>
    </submittedName>
</protein>
<dbReference type="Pfam" id="PF01663">
    <property type="entry name" value="Phosphodiest"/>
    <property type="match status" value="1"/>
</dbReference>
<dbReference type="InterPro" id="IPR017850">
    <property type="entry name" value="Alkaline_phosphatase_core_sf"/>
</dbReference>
<feature type="compositionally biased region" description="Acidic residues" evidence="1">
    <location>
        <begin position="197"/>
        <end position="210"/>
    </location>
</feature>
<proteinExistence type="predicted"/>
<sequence length="439" mass="46755">MRTDLEARLRTRRTEDGYLFPDYGGYCFAGVPGTALSVLDADDPTVPGPLPADVLAGVDGEYDRVLVALVDGFGLTFWQRHDHPLLERLEAAGTVSPLTSIYPSETAAALTTFHTGRLPVSHGVLGWDVYDPVDDASYEAFTGRVTAGDESVDPDLADVFAGDPLYPALTAAGIDCRHVVPFPETYEGAAVHTYGGSDEDGIGDGGDAEGTDATPPSYPLEGFESALAGAFTAADEPAFLYAYLPQIDTAAHAAGTESDAYRTTVEETLGTLERALSRIAANTADAAGETLVIVTADHGHVDTDAARSVDLESFETVLDSLERHATGEPVRYAGSPRNVHLHLRGGTAVRETVRSELADALEARVFTADEVRERSLFGDGEESAVFRRRVGDLVVCHRDQSVWYGSDSAKFELIGMHGGLHPDELLVPFAAVDLEAVAD</sequence>
<dbReference type="EMBL" id="SHMR01000001">
    <property type="protein sequence ID" value="RZH68525.1"/>
    <property type="molecule type" value="Genomic_DNA"/>
</dbReference>
<dbReference type="Gene3D" id="3.40.720.10">
    <property type="entry name" value="Alkaline Phosphatase, subunit A"/>
    <property type="match status" value="1"/>
</dbReference>
<dbReference type="RefSeq" id="WP_130169538.1">
    <property type="nucleotide sequence ID" value="NZ_SHMR01000001.1"/>
</dbReference>
<dbReference type="InterPro" id="IPR002591">
    <property type="entry name" value="Phosphodiest/P_Trfase"/>
</dbReference>
<accession>A0A482Y355</accession>
<feature type="region of interest" description="Disordered" evidence="1">
    <location>
        <begin position="193"/>
        <end position="212"/>
    </location>
</feature>
<comment type="caution">
    <text evidence="2">The sequence shown here is derived from an EMBL/GenBank/DDBJ whole genome shotgun (WGS) entry which is preliminary data.</text>
</comment>
<gene>
    <name evidence="2" type="ORF">ELS17_03405</name>
</gene>
<dbReference type="GO" id="GO:0016787">
    <property type="term" value="F:hydrolase activity"/>
    <property type="evidence" value="ECO:0007669"/>
    <property type="project" value="UniProtKB-ARBA"/>
</dbReference>
<dbReference type="Proteomes" id="UP000292704">
    <property type="component" value="Unassembled WGS sequence"/>
</dbReference>
<name>A0A482Y355_9EURY</name>
<dbReference type="STRING" id="222984.GCA_000731985_01042"/>
<dbReference type="PANTHER" id="PTHR10151">
    <property type="entry name" value="ECTONUCLEOTIDE PYROPHOSPHATASE/PHOSPHODIESTERASE"/>
    <property type="match status" value="1"/>
</dbReference>
<evidence type="ECO:0000256" key="1">
    <source>
        <dbReference type="SAM" id="MobiDB-lite"/>
    </source>
</evidence>
<reference evidence="2 3" key="1">
    <citation type="submission" date="2019-02" db="EMBL/GenBank/DDBJ databases">
        <title>Genome analysis provides insights into bioremediation potentialities and Haloocin production by Natrinema altunense strain 4.1R isolated from Chott Douz in Tunisian desert.</title>
        <authorList>
            <person name="Najjari A."/>
            <person name="Youssef N."/>
            <person name="Ben Dhia O."/>
            <person name="Ferjani R."/>
            <person name="El Hidri D."/>
            <person name="Ouzari H.I."/>
            <person name="Cherif A."/>
        </authorList>
    </citation>
    <scope>NUCLEOTIDE SEQUENCE [LARGE SCALE GENOMIC DNA]</scope>
    <source>
        <strain evidence="2 3">4.1R</strain>
    </source>
</reference>
<evidence type="ECO:0000313" key="2">
    <source>
        <dbReference type="EMBL" id="RZH68525.1"/>
    </source>
</evidence>
<dbReference type="PANTHER" id="PTHR10151:SF120">
    <property type="entry name" value="BIS(5'-ADENOSYL)-TRIPHOSPHATASE"/>
    <property type="match status" value="1"/>
</dbReference>